<dbReference type="Proteomes" id="UP000716291">
    <property type="component" value="Unassembled WGS sequence"/>
</dbReference>
<dbReference type="Gene3D" id="2.40.170.20">
    <property type="entry name" value="TonB-dependent receptor, beta-barrel domain"/>
    <property type="match status" value="1"/>
</dbReference>
<comment type="caution">
    <text evidence="4">The sequence shown here is derived from an EMBL/GenBank/DDBJ whole genome shotgun (WGS) entry which is preliminary data.</text>
</comment>
<evidence type="ECO:0000313" key="5">
    <source>
        <dbReference type="Proteomes" id="UP000716291"/>
    </source>
</evidence>
<proteinExistence type="predicted"/>
<dbReference type="EMBL" id="JAANQT010008448">
    <property type="protein sequence ID" value="KAG1281631.1"/>
    <property type="molecule type" value="Genomic_DNA"/>
</dbReference>
<evidence type="ECO:0000256" key="1">
    <source>
        <dbReference type="ARBA" id="ARBA00004442"/>
    </source>
</evidence>
<organism evidence="4 5">
    <name type="scientific">Rhizopus oryzae</name>
    <name type="common">Mucormycosis agent</name>
    <name type="synonym">Rhizopus arrhizus var. delemar</name>
    <dbReference type="NCBI Taxonomy" id="64495"/>
    <lineage>
        <taxon>Eukaryota</taxon>
        <taxon>Fungi</taxon>
        <taxon>Fungi incertae sedis</taxon>
        <taxon>Mucoromycota</taxon>
        <taxon>Mucoromycotina</taxon>
        <taxon>Mucoromycetes</taxon>
        <taxon>Mucorales</taxon>
        <taxon>Mucorineae</taxon>
        <taxon>Rhizopodaceae</taxon>
        <taxon>Rhizopus</taxon>
    </lineage>
</organism>
<keyword evidence="2" id="KW-0472">Membrane</keyword>
<reference evidence="4" key="1">
    <citation type="journal article" date="2020" name="Microb. Genom.">
        <title>Genetic diversity of clinical and environmental Mucorales isolates obtained from an investigation of mucormycosis cases among solid organ transplant recipients.</title>
        <authorList>
            <person name="Nguyen M.H."/>
            <person name="Kaul D."/>
            <person name="Muto C."/>
            <person name="Cheng S.J."/>
            <person name="Richter R.A."/>
            <person name="Bruno V.M."/>
            <person name="Liu G."/>
            <person name="Beyhan S."/>
            <person name="Sundermann A.J."/>
            <person name="Mounaud S."/>
            <person name="Pasculle A.W."/>
            <person name="Nierman W.C."/>
            <person name="Driscoll E."/>
            <person name="Cumbie R."/>
            <person name="Clancy C.J."/>
            <person name="Dupont C.L."/>
        </authorList>
    </citation>
    <scope>NUCLEOTIDE SEQUENCE</scope>
    <source>
        <strain evidence="4">GL11</strain>
    </source>
</reference>
<evidence type="ECO:0000256" key="2">
    <source>
        <dbReference type="ARBA" id="ARBA00023136"/>
    </source>
</evidence>
<evidence type="ECO:0000313" key="4">
    <source>
        <dbReference type="EMBL" id="KAG1281631.1"/>
    </source>
</evidence>
<gene>
    <name evidence="4" type="ORF">G6F64_014459</name>
</gene>
<evidence type="ECO:0000256" key="3">
    <source>
        <dbReference type="ARBA" id="ARBA00023237"/>
    </source>
</evidence>
<accession>A0A9P6WTV1</accession>
<sequence length="90" mass="9640">MADAESINNSGEFVEASAQGTWNVVEVRKNLANAKLGLQLDDASRLTIVVNSVDLKAQDPLGLTYQQFQDDPRAAPLAEHGTWTAATRGA</sequence>
<protein>
    <submittedName>
        <fullName evidence="4">Uncharacterized protein</fullName>
    </submittedName>
</protein>
<dbReference type="AlphaFoldDB" id="A0A9P6WTV1"/>
<comment type="subcellular location">
    <subcellularLocation>
        <location evidence="1">Cell outer membrane</location>
    </subcellularLocation>
</comment>
<keyword evidence="3" id="KW-0998">Cell outer membrane</keyword>
<keyword evidence="5" id="KW-1185">Reference proteome</keyword>
<dbReference type="InterPro" id="IPR036942">
    <property type="entry name" value="Beta-barrel_TonB_sf"/>
</dbReference>
<name>A0A9P6WTV1_RHIOR</name>